<name>A0ACA9QZ11_9GLOM</name>
<reference evidence="1" key="1">
    <citation type="submission" date="2021-06" db="EMBL/GenBank/DDBJ databases">
        <authorList>
            <person name="Kallberg Y."/>
            <person name="Tangrot J."/>
            <person name="Rosling A."/>
        </authorList>
    </citation>
    <scope>NUCLEOTIDE SEQUENCE</scope>
    <source>
        <strain evidence="1">CL356</strain>
    </source>
</reference>
<comment type="caution">
    <text evidence="1">The sequence shown here is derived from an EMBL/GenBank/DDBJ whole genome shotgun (WGS) entry which is preliminary data.</text>
</comment>
<keyword evidence="2" id="KW-1185">Reference proteome</keyword>
<feature type="non-terminal residue" evidence="1">
    <location>
        <position position="155"/>
    </location>
</feature>
<accession>A0ACA9QZ11</accession>
<evidence type="ECO:0000313" key="2">
    <source>
        <dbReference type="Proteomes" id="UP000789525"/>
    </source>
</evidence>
<sequence length="155" mass="17097">NPTSSNASPAQAQCHLATRRKASPPRTLRQASRTPTILDRRLVRVPSNIPSLSKQTIDSEMNTLAQYLSNTVDPRRVFSVFGQEAPVQALSKYWSEYTGHSIVPEPYYEASSSYCTRNTIVSKPESLPSGHEMRLAGQSDLPAVSQLCQEFAAES</sequence>
<dbReference type="Proteomes" id="UP000789525">
    <property type="component" value="Unassembled WGS sequence"/>
</dbReference>
<evidence type="ECO:0000313" key="1">
    <source>
        <dbReference type="EMBL" id="CAG8769865.1"/>
    </source>
</evidence>
<gene>
    <name evidence="1" type="ORF">ACOLOM_LOCUS13711</name>
</gene>
<organism evidence="1 2">
    <name type="scientific">Acaulospora colombiana</name>
    <dbReference type="NCBI Taxonomy" id="27376"/>
    <lineage>
        <taxon>Eukaryota</taxon>
        <taxon>Fungi</taxon>
        <taxon>Fungi incertae sedis</taxon>
        <taxon>Mucoromycota</taxon>
        <taxon>Glomeromycotina</taxon>
        <taxon>Glomeromycetes</taxon>
        <taxon>Diversisporales</taxon>
        <taxon>Acaulosporaceae</taxon>
        <taxon>Acaulospora</taxon>
    </lineage>
</organism>
<dbReference type="EMBL" id="CAJVPT010064152">
    <property type="protein sequence ID" value="CAG8769865.1"/>
    <property type="molecule type" value="Genomic_DNA"/>
</dbReference>
<feature type="non-terminal residue" evidence="1">
    <location>
        <position position="1"/>
    </location>
</feature>
<proteinExistence type="predicted"/>
<protein>
    <submittedName>
        <fullName evidence="1">4387_t:CDS:1</fullName>
    </submittedName>
</protein>